<protein>
    <submittedName>
        <fullName evidence="1">Asparagine--tRNA ligase</fullName>
    </submittedName>
</protein>
<proteinExistence type="predicted"/>
<dbReference type="EMBL" id="CM039172">
    <property type="protein sequence ID" value="KAH9777254.1"/>
    <property type="molecule type" value="Genomic_DNA"/>
</dbReference>
<sequence length="528" mass="59179">MATAFVPSTTLRLRPYSTLRCLSFYPKNLTKPYPVFPPLIRRSPISPRRFFSSVISGALHSGERTKSELAEKQKGQMGSKVGEFRKKLKIVDVKGGPDEGLDRVGLMIVVAGWVRTLRAQSSVTFIEVNDGSCLSNMQCVMTSDAEGYDQVKSGLITTGASIWIQGNVVPSQGSKQKVELKVNKIVLVGKSDPSYPIQKKRVSREFLRTKAHLRPRTNTFGAVARVRNALAYATHKFFQENGFIWISSPIITASDCEGAGEQFCVTTLIPSSREAVESPVDAIPKTKDGLIDWSQVYTFGPTFRAENSNTSRHLAEFWMIEPELAFADLKDDMACATAYLHILNLWGQPIGGAGLGCQQTVCKNNLPYLDLCLWHVRCSSFRLRSLIIFQDVKWGCDLQSEHERYLTEEAFGGCPVIVSDYPKEIKAFYMRQNDDGRTVAAMDMLVPRIGELIGGSQREERLEYLEGRLDELKLNRDTYWWYLDLRHYGSVPHAGFGLGFERLVQFATGVENIRDAIPFPRTPGSAEF</sequence>
<keyword evidence="1" id="KW-0436">Ligase</keyword>
<comment type="caution">
    <text evidence="1">The sequence shown here is derived from an EMBL/GenBank/DDBJ whole genome shotgun (WGS) entry which is preliminary data.</text>
</comment>
<dbReference type="Proteomes" id="UP000829398">
    <property type="component" value="Chromosome 3"/>
</dbReference>
<name>A0ACB8LUP7_CITSI</name>
<accession>A0ACB8LUP7</accession>
<keyword evidence="2" id="KW-1185">Reference proteome</keyword>
<gene>
    <name evidence="1" type="ORF">KPL71_006954</name>
</gene>
<organism evidence="1 2">
    <name type="scientific">Citrus sinensis</name>
    <name type="common">Sweet orange</name>
    <name type="synonym">Citrus aurantium var. sinensis</name>
    <dbReference type="NCBI Taxonomy" id="2711"/>
    <lineage>
        <taxon>Eukaryota</taxon>
        <taxon>Viridiplantae</taxon>
        <taxon>Streptophyta</taxon>
        <taxon>Embryophyta</taxon>
        <taxon>Tracheophyta</taxon>
        <taxon>Spermatophyta</taxon>
        <taxon>Magnoliopsida</taxon>
        <taxon>eudicotyledons</taxon>
        <taxon>Gunneridae</taxon>
        <taxon>Pentapetalae</taxon>
        <taxon>rosids</taxon>
        <taxon>malvids</taxon>
        <taxon>Sapindales</taxon>
        <taxon>Rutaceae</taxon>
        <taxon>Aurantioideae</taxon>
        <taxon>Citrus</taxon>
    </lineage>
</organism>
<evidence type="ECO:0000313" key="1">
    <source>
        <dbReference type="EMBL" id="KAH9777254.1"/>
    </source>
</evidence>
<reference evidence="2" key="1">
    <citation type="journal article" date="2023" name="Hortic. Res.">
        <title>A chromosome-level phased genome enabling allele-level studies in sweet orange: a case study on citrus Huanglongbing tolerance.</title>
        <authorList>
            <person name="Wu B."/>
            <person name="Yu Q."/>
            <person name="Deng Z."/>
            <person name="Duan Y."/>
            <person name="Luo F."/>
            <person name="Gmitter F. Jr."/>
        </authorList>
    </citation>
    <scope>NUCLEOTIDE SEQUENCE [LARGE SCALE GENOMIC DNA]</scope>
    <source>
        <strain evidence="2">cv. Valencia</strain>
    </source>
</reference>
<evidence type="ECO:0000313" key="2">
    <source>
        <dbReference type="Proteomes" id="UP000829398"/>
    </source>
</evidence>